<evidence type="ECO:0000256" key="2">
    <source>
        <dbReference type="ARBA" id="ARBA00022694"/>
    </source>
</evidence>
<dbReference type="PANTHER" id="PTHR43033:SF1">
    <property type="entry name" value="TRNA(ILE)-LYSIDINE SYNTHASE-RELATED"/>
    <property type="match status" value="1"/>
</dbReference>
<dbReference type="Proteomes" id="UP001156691">
    <property type="component" value="Unassembled WGS sequence"/>
</dbReference>
<dbReference type="RefSeq" id="WP_284342193.1">
    <property type="nucleotide sequence ID" value="NZ_BSNS01000022.1"/>
</dbReference>
<evidence type="ECO:0000256" key="4">
    <source>
        <dbReference type="ARBA" id="ARBA00022840"/>
    </source>
</evidence>
<sequence>MSARVTPPLSDPTVFEELFAPVAGKAVLGLAISGGADSLALMLLAAHWASGRADRPRLIVYSVNHGLRPEAADEVRIVLAQAAKLGLPARGLAWRDGHPATGLQQAAREARYRLIGAAMAEDGAEMLMTAHHRNDQAETVLMRLAHGSGIEGLKGMEPFSLVAGVPIFRPLLEADPAELAGLVAQAGLTPVADPSNADTAYERVRWRALLPQLAEMGLDAPTLSRFAQRMGEADRALAGIADAAFESLVVLDGFGAARLDRTAFRALSPAIGARVLSRLLNIVGGRQKPRALGQVERLTQGLVAPEPVKATTMLGCVTRADEGAIIVAREPGRQTPPDLALVPGGEIIWDQRFRIRNVSPDTAFTAGVADYLPRHRLQDFLGFKVTAPAEALRTAPIVRDEAGGVLSLGGWSFDERIAVELLID</sequence>
<keyword evidence="1 6" id="KW-0436">Ligase</keyword>
<proteinExistence type="inferred from homology"/>
<dbReference type="InterPro" id="IPR011063">
    <property type="entry name" value="TilS/TtcA_N"/>
</dbReference>
<feature type="domain" description="tRNA(Ile)-lysidine/2-thiocytidine synthase N-terminal" evidence="7">
    <location>
        <begin position="30"/>
        <end position="207"/>
    </location>
</feature>
<dbReference type="EMBL" id="BSNS01000022">
    <property type="protein sequence ID" value="GLQ56791.1"/>
    <property type="molecule type" value="Genomic_DNA"/>
</dbReference>
<evidence type="ECO:0000256" key="5">
    <source>
        <dbReference type="ARBA" id="ARBA00048539"/>
    </source>
</evidence>
<keyword evidence="6" id="KW-0963">Cytoplasm</keyword>
<dbReference type="HAMAP" id="MF_01161">
    <property type="entry name" value="tRNA_Ile_lys_synt"/>
    <property type="match status" value="1"/>
</dbReference>
<dbReference type="Gene3D" id="3.40.50.620">
    <property type="entry name" value="HUPs"/>
    <property type="match status" value="1"/>
</dbReference>
<reference evidence="9" key="1">
    <citation type="journal article" date="2019" name="Int. J. Syst. Evol. Microbiol.">
        <title>The Global Catalogue of Microorganisms (GCM) 10K type strain sequencing project: providing services to taxonomists for standard genome sequencing and annotation.</title>
        <authorList>
            <consortium name="The Broad Institute Genomics Platform"/>
            <consortium name="The Broad Institute Genome Sequencing Center for Infectious Disease"/>
            <person name="Wu L."/>
            <person name="Ma J."/>
        </authorList>
    </citation>
    <scope>NUCLEOTIDE SEQUENCE [LARGE SCALE GENOMIC DNA]</scope>
    <source>
        <strain evidence="9">NBRC 112416</strain>
    </source>
</reference>
<keyword evidence="9" id="KW-1185">Reference proteome</keyword>
<organism evidence="8 9">
    <name type="scientific">Devosia nitrariae</name>
    <dbReference type="NCBI Taxonomy" id="2071872"/>
    <lineage>
        <taxon>Bacteria</taxon>
        <taxon>Pseudomonadati</taxon>
        <taxon>Pseudomonadota</taxon>
        <taxon>Alphaproteobacteria</taxon>
        <taxon>Hyphomicrobiales</taxon>
        <taxon>Devosiaceae</taxon>
        <taxon>Devosia</taxon>
    </lineage>
</organism>
<gene>
    <name evidence="6 8" type="primary">tilS</name>
    <name evidence="8" type="ORF">GCM10010862_40500</name>
</gene>
<name>A0ABQ5WAX0_9HYPH</name>
<comment type="function">
    <text evidence="6">Ligates lysine onto the cytidine present at position 34 of the AUA codon-specific tRNA(Ile) that contains the anticodon CAU, in an ATP-dependent manner. Cytidine is converted to lysidine, thus changing the amino acid specificity of the tRNA from methionine to isoleucine.</text>
</comment>
<dbReference type="CDD" id="cd01992">
    <property type="entry name" value="TilS_N"/>
    <property type="match status" value="1"/>
</dbReference>
<evidence type="ECO:0000256" key="6">
    <source>
        <dbReference type="HAMAP-Rule" id="MF_01161"/>
    </source>
</evidence>
<evidence type="ECO:0000259" key="7">
    <source>
        <dbReference type="Pfam" id="PF01171"/>
    </source>
</evidence>
<keyword evidence="2 6" id="KW-0819">tRNA processing</keyword>
<dbReference type="PANTHER" id="PTHR43033">
    <property type="entry name" value="TRNA(ILE)-LYSIDINE SYNTHASE-RELATED"/>
    <property type="match status" value="1"/>
</dbReference>
<keyword evidence="4 6" id="KW-0067">ATP-binding</keyword>
<dbReference type="InterPro" id="IPR014729">
    <property type="entry name" value="Rossmann-like_a/b/a_fold"/>
</dbReference>
<protein>
    <recommendedName>
        <fullName evidence="6">tRNA(Ile)-lysidine synthase</fullName>
        <ecNumber evidence="6">6.3.4.19</ecNumber>
    </recommendedName>
    <alternativeName>
        <fullName evidence="6">tRNA(Ile)-2-lysyl-cytidine synthase</fullName>
    </alternativeName>
    <alternativeName>
        <fullName evidence="6">tRNA(Ile)-lysidine synthetase</fullName>
    </alternativeName>
</protein>
<comment type="domain">
    <text evidence="6">The N-terminal region contains the highly conserved SGGXDS motif, predicted to be a P-loop motif involved in ATP binding.</text>
</comment>
<dbReference type="Pfam" id="PF01171">
    <property type="entry name" value="ATP_bind_3"/>
    <property type="match status" value="1"/>
</dbReference>
<comment type="catalytic activity">
    <reaction evidence="5 6">
        <text>cytidine(34) in tRNA(Ile2) + L-lysine + ATP = lysidine(34) in tRNA(Ile2) + AMP + diphosphate + H(+)</text>
        <dbReference type="Rhea" id="RHEA:43744"/>
        <dbReference type="Rhea" id="RHEA-COMP:10625"/>
        <dbReference type="Rhea" id="RHEA-COMP:10670"/>
        <dbReference type="ChEBI" id="CHEBI:15378"/>
        <dbReference type="ChEBI" id="CHEBI:30616"/>
        <dbReference type="ChEBI" id="CHEBI:32551"/>
        <dbReference type="ChEBI" id="CHEBI:33019"/>
        <dbReference type="ChEBI" id="CHEBI:82748"/>
        <dbReference type="ChEBI" id="CHEBI:83665"/>
        <dbReference type="ChEBI" id="CHEBI:456215"/>
        <dbReference type="EC" id="6.3.4.19"/>
    </reaction>
</comment>
<feature type="binding site" evidence="6">
    <location>
        <begin position="33"/>
        <end position="38"/>
    </location>
    <ligand>
        <name>ATP</name>
        <dbReference type="ChEBI" id="CHEBI:30616"/>
    </ligand>
</feature>
<dbReference type="InterPro" id="IPR012094">
    <property type="entry name" value="tRNA_Ile_lys_synt"/>
</dbReference>
<dbReference type="NCBIfam" id="TIGR02432">
    <property type="entry name" value="lysidine_TilS_N"/>
    <property type="match status" value="1"/>
</dbReference>
<dbReference type="SUPFAM" id="SSF52402">
    <property type="entry name" value="Adenine nucleotide alpha hydrolases-like"/>
    <property type="match status" value="1"/>
</dbReference>
<comment type="subcellular location">
    <subcellularLocation>
        <location evidence="6">Cytoplasm</location>
    </subcellularLocation>
</comment>
<comment type="similarity">
    <text evidence="6">Belongs to the tRNA(Ile)-lysidine synthase family.</text>
</comment>
<evidence type="ECO:0000256" key="3">
    <source>
        <dbReference type="ARBA" id="ARBA00022741"/>
    </source>
</evidence>
<evidence type="ECO:0000313" key="8">
    <source>
        <dbReference type="EMBL" id="GLQ56791.1"/>
    </source>
</evidence>
<dbReference type="EC" id="6.3.4.19" evidence="6"/>
<evidence type="ECO:0000313" key="9">
    <source>
        <dbReference type="Proteomes" id="UP001156691"/>
    </source>
</evidence>
<dbReference type="InterPro" id="IPR012795">
    <property type="entry name" value="tRNA_Ile_lys_synt_N"/>
</dbReference>
<keyword evidence="3 6" id="KW-0547">Nucleotide-binding</keyword>
<evidence type="ECO:0000256" key="1">
    <source>
        <dbReference type="ARBA" id="ARBA00022598"/>
    </source>
</evidence>
<comment type="caution">
    <text evidence="8">The sequence shown here is derived from an EMBL/GenBank/DDBJ whole genome shotgun (WGS) entry which is preliminary data.</text>
</comment>
<accession>A0ABQ5WAX0</accession>